<gene>
    <name evidence="1" type="ORF">CCACVL1_27117</name>
</gene>
<evidence type="ECO:0000313" key="2">
    <source>
        <dbReference type="Proteomes" id="UP000188268"/>
    </source>
</evidence>
<dbReference type="EMBL" id="AWWV01014611">
    <property type="protein sequence ID" value="OMO55648.1"/>
    <property type="molecule type" value="Genomic_DNA"/>
</dbReference>
<protein>
    <submittedName>
        <fullName evidence="1">Uncharacterized protein</fullName>
    </submittedName>
</protein>
<organism evidence="1 2">
    <name type="scientific">Corchorus capsularis</name>
    <name type="common">Jute</name>
    <dbReference type="NCBI Taxonomy" id="210143"/>
    <lineage>
        <taxon>Eukaryota</taxon>
        <taxon>Viridiplantae</taxon>
        <taxon>Streptophyta</taxon>
        <taxon>Embryophyta</taxon>
        <taxon>Tracheophyta</taxon>
        <taxon>Spermatophyta</taxon>
        <taxon>Magnoliopsida</taxon>
        <taxon>eudicotyledons</taxon>
        <taxon>Gunneridae</taxon>
        <taxon>Pentapetalae</taxon>
        <taxon>rosids</taxon>
        <taxon>malvids</taxon>
        <taxon>Malvales</taxon>
        <taxon>Malvaceae</taxon>
        <taxon>Grewioideae</taxon>
        <taxon>Apeibeae</taxon>
        <taxon>Corchorus</taxon>
    </lineage>
</organism>
<dbReference type="AlphaFoldDB" id="A0A1R3GC20"/>
<evidence type="ECO:0000313" key="1">
    <source>
        <dbReference type="EMBL" id="OMO55648.1"/>
    </source>
</evidence>
<dbReference type="Proteomes" id="UP000188268">
    <property type="component" value="Unassembled WGS sequence"/>
</dbReference>
<comment type="caution">
    <text evidence="1">The sequence shown here is derived from an EMBL/GenBank/DDBJ whole genome shotgun (WGS) entry which is preliminary data.</text>
</comment>
<proteinExistence type="predicted"/>
<name>A0A1R3GC20_COCAP</name>
<keyword evidence="2" id="KW-1185">Reference proteome</keyword>
<reference evidence="1 2" key="1">
    <citation type="submission" date="2013-09" db="EMBL/GenBank/DDBJ databases">
        <title>Corchorus capsularis genome sequencing.</title>
        <authorList>
            <person name="Alam M."/>
            <person name="Haque M.S."/>
            <person name="Islam M.S."/>
            <person name="Emdad E.M."/>
            <person name="Islam M.M."/>
            <person name="Ahmed B."/>
            <person name="Halim A."/>
            <person name="Hossen Q.M.M."/>
            <person name="Hossain M.Z."/>
            <person name="Ahmed R."/>
            <person name="Khan M.M."/>
            <person name="Islam R."/>
            <person name="Rashid M.M."/>
            <person name="Khan S.A."/>
            <person name="Rahman M.S."/>
            <person name="Alam M."/>
        </authorList>
    </citation>
    <scope>NUCLEOTIDE SEQUENCE [LARGE SCALE GENOMIC DNA]</scope>
    <source>
        <strain evidence="2">cv. CVL-1</strain>
        <tissue evidence="1">Whole seedling</tissue>
    </source>
</reference>
<dbReference type="Gramene" id="OMO55648">
    <property type="protein sequence ID" value="OMO55648"/>
    <property type="gene ID" value="CCACVL1_27117"/>
</dbReference>
<sequence>MFLADTLSLYTIPRHRRLSRSDRPRRH</sequence>
<accession>A0A1R3GC20</accession>